<dbReference type="SUPFAM" id="SSF52540">
    <property type="entry name" value="P-loop containing nucleoside triphosphate hydrolases"/>
    <property type="match status" value="1"/>
</dbReference>
<dbReference type="PROSITE" id="PS50043">
    <property type="entry name" value="HTH_LUXR_2"/>
    <property type="match status" value="1"/>
</dbReference>
<keyword evidence="3" id="KW-1185">Reference proteome</keyword>
<dbReference type="GO" id="GO:0003677">
    <property type="term" value="F:DNA binding"/>
    <property type="evidence" value="ECO:0007669"/>
    <property type="project" value="InterPro"/>
</dbReference>
<dbReference type="Proteomes" id="UP000199515">
    <property type="component" value="Unassembled WGS sequence"/>
</dbReference>
<evidence type="ECO:0000259" key="1">
    <source>
        <dbReference type="PROSITE" id="PS50043"/>
    </source>
</evidence>
<dbReference type="SMART" id="SM00382">
    <property type="entry name" value="AAA"/>
    <property type="match status" value="1"/>
</dbReference>
<dbReference type="Gene3D" id="3.40.50.300">
    <property type="entry name" value="P-loop containing nucleotide triphosphate hydrolases"/>
    <property type="match status" value="1"/>
</dbReference>
<dbReference type="InterPro" id="IPR027417">
    <property type="entry name" value="P-loop_NTPase"/>
</dbReference>
<dbReference type="InterPro" id="IPR016032">
    <property type="entry name" value="Sig_transdc_resp-reg_C-effctor"/>
</dbReference>
<dbReference type="Gene3D" id="1.25.40.10">
    <property type="entry name" value="Tetratricopeptide repeat domain"/>
    <property type="match status" value="1"/>
</dbReference>
<dbReference type="InterPro" id="IPR003593">
    <property type="entry name" value="AAA+_ATPase"/>
</dbReference>
<name>A0A1H3NMX0_9PSEU</name>
<feature type="domain" description="HTH luxR-type" evidence="1">
    <location>
        <begin position="711"/>
        <end position="776"/>
    </location>
</feature>
<evidence type="ECO:0000313" key="2">
    <source>
        <dbReference type="EMBL" id="SDY90138.1"/>
    </source>
</evidence>
<dbReference type="SUPFAM" id="SSF48452">
    <property type="entry name" value="TPR-like"/>
    <property type="match status" value="1"/>
</dbReference>
<organism evidence="2 3">
    <name type="scientific">Amycolatopsis xylanica</name>
    <dbReference type="NCBI Taxonomy" id="589385"/>
    <lineage>
        <taxon>Bacteria</taxon>
        <taxon>Bacillati</taxon>
        <taxon>Actinomycetota</taxon>
        <taxon>Actinomycetes</taxon>
        <taxon>Pseudonocardiales</taxon>
        <taxon>Pseudonocardiaceae</taxon>
        <taxon>Amycolatopsis</taxon>
    </lineage>
</organism>
<dbReference type="InterPro" id="IPR049945">
    <property type="entry name" value="AAA_22"/>
</dbReference>
<dbReference type="InterPro" id="IPR036388">
    <property type="entry name" value="WH-like_DNA-bd_sf"/>
</dbReference>
<dbReference type="RefSeq" id="WP_091294884.1">
    <property type="nucleotide sequence ID" value="NZ_FNON01000007.1"/>
</dbReference>
<dbReference type="SUPFAM" id="SSF46894">
    <property type="entry name" value="C-terminal effector domain of the bipartite response regulators"/>
    <property type="match status" value="1"/>
</dbReference>
<dbReference type="STRING" id="589385.SAMN05421504_107377"/>
<sequence>MRLTHRCAECLTLLSGEPESGRTYCSNACRQRAYRRRMAGTPSKVSPQAKVLSNLPAQRDSFVGRERELGKLAALVRQHRLVTLSGGVGAGKTRLALAVASRVQRDLADRVLLVELESTADARFLPQTFAAALGVIERPDEPLRETIIATLRHMRALIVLDNCEHLLDACAELVEDLLRRCPDVVVLATSREALRLREEVTLRVDGLDVPDPASSRRTDAVRLFVDRARERVPEFRLTTADAAAVAVLCARLDGSPLAIELAARWIPVLPVTEICARLDERFDLLTMGGRTKPLRQRSLREAIDWSYWLLVPEERRVLRSLSVFVGEFDLEVARAVYTGSGDLGEILENLHAKSLVSMGSAPGRFRLLESIRLYAASRLEAAGELPSAKEALTRSFVDLASPFVQAPLAVPNEVHQKVLAHRDALRIVITWTSGDRRLLLSTALAVCTARMGFLADARKLLSEVLDDGVRRTAAHCAALDRLAWYTGFLLEHDAALRMALDALEIASVLADTPLITTCLTTLACIEQMSGKLELAAARRDVCLQLVRPLNQPAATAHCLVHLAWSVHLLGDDNRAAALAGEGVALCRTVDSPSRLGEALNVLGGILVELRRFDEAEAVFREVLHAGSAYPHNVPSAIEGLALIAAGRGKPARGSRLVAIAGAIREEIGLFGDPYWKRRVAVVVRDAESEAAPLTRAQAIAFALEDGRPDPDEAPPRGLDGLEYHLATLVAAGLTNPQIADRLGVSTRAVSTRLHALRHKLGVSSRQDIVRWVNGADFD</sequence>
<dbReference type="GO" id="GO:0016887">
    <property type="term" value="F:ATP hydrolysis activity"/>
    <property type="evidence" value="ECO:0007669"/>
    <property type="project" value="InterPro"/>
</dbReference>
<dbReference type="InterPro" id="IPR011990">
    <property type="entry name" value="TPR-like_helical_dom_sf"/>
</dbReference>
<dbReference type="SMART" id="SM00421">
    <property type="entry name" value="HTH_LUXR"/>
    <property type="match status" value="1"/>
</dbReference>
<proteinExistence type="predicted"/>
<accession>A0A1H3NMX0</accession>
<dbReference type="Pfam" id="PF13401">
    <property type="entry name" value="AAA_22"/>
    <property type="match status" value="1"/>
</dbReference>
<dbReference type="GO" id="GO:0006355">
    <property type="term" value="P:regulation of DNA-templated transcription"/>
    <property type="evidence" value="ECO:0007669"/>
    <property type="project" value="InterPro"/>
</dbReference>
<dbReference type="Pfam" id="PF00196">
    <property type="entry name" value="GerE"/>
    <property type="match status" value="1"/>
</dbReference>
<evidence type="ECO:0000313" key="3">
    <source>
        <dbReference type="Proteomes" id="UP000199515"/>
    </source>
</evidence>
<reference evidence="2 3" key="1">
    <citation type="submission" date="2016-10" db="EMBL/GenBank/DDBJ databases">
        <authorList>
            <person name="de Groot N.N."/>
        </authorList>
    </citation>
    <scope>NUCLEOTIDE SEQUENCE [LARGE SCALE GENOMIC DNA]</scope>
    <source>
        <strain evidence="2 3">CPCC 202699</strain>
    </source>
</reference>
<dbReference type="OrthoDB" id="9812579at2"/>
<dbReference type="AlphaFoldDB" id="A0A1H3NMX0"/>
<dbReference type="CDD" id="cd06170">
    <property type="entry name" value="LuxR_C_like"/>
    <property type="match status" value="1"/>
</dbReference>
<dbReference type="Gene3D" id="1.10.10.10">
    <property type="entry name" value="Winged helix-like DNA-binding domain superfamily/Winged helix DNA-binding domain"/>
    <property type="match status" value="1"/>
</dbReference>
<dbReference type="PANTHER" id="PTHR47691:SF3">
    <property type="entry name" value="HTH-TYPE TRANSCRIPTIONAL REGULATOR RV0890C-RELATED"/>
    <property type="match status" value="1"/>
</dbReference>
<dbReference type="EMBL" id="FNON01000007">
    <property type="protein sequence ID" value="SDY90138.1"/>
    <property type="molecule type" value="Genomic_DNA"/>
</dbReference>
<dbReference type="PANTHER" id="PTHR47691">
    <property type="entry name" value="REGULATOR-RELATED"/>
    <property type="match status" value="1"/>
</dbReference>
<protein>
    <submittedName>
        <fullName evidence="2">Predicted ATPase</fullName>
    </submittedName>
</protein>
<dbReference type="InterPro" id="IPR000792">
    <property type="entry name" value="Tscrpt_reg_LuxR_C"/>
</dbReference>
<gene>
    <name evidence="2" type="ORF">SAMN05421504_107377</name>
</gene>